<keyword evidence="1" id="KW-0812">Transmembrane</keyword>
<accession>A0A0G0RS40</accession>
<feature type="transmembrane region" description="Helical" evidence="1">
    <location>
        <begin position="6"/>
        <end position="30"/>
    </location>
</feature>
<dbReference type="AlphaFoldDB" id="A0A0G0RS40"/>
<evidence type="ECO:0000313" key="2">
    <source>
        <dbReference type="EMBL" id="KKR55313.1"/>
    </source>
</evidence>
<dbReference type="Proteomes" id="UP000034489">
    <property type="component" value="Unassembled WGS sequence"/>
</dbReference>
<protein>
    <recommendedName>
        <fullName evidence="4">DUF948 domain-containing protein</fullName>
    </recommendedName>
</protein>
<evidence type="ECO:0008006" key="4">
    <source>
        <dbReference type="Google" id="ProtNLM"/>
    </source>
</evidence>
<evidence type="ECO:0000313" key="3">
    <source>
        <dbReference type="Proteomes" id="UP000034489"/>
    </source>
</evidence>
<keyword evidence="1" id="KW-0472">Membrane</keyword>
<evidence type="ECO:0000256" key="1">
    <source>
        <dbReference type="SAM" id="Phobius"/>
    </source>
</evidence>
<proteinExistence type="predicted"/>
<sequence>MELTQSVLLAVVIVLTIFLVVLGFQVFYVLRDFRKTLRRLNRLFDDADSLVSEVKKPIEKAGTILGGLTTGATIAHLLSRGDKKGEKDGKREGK</sequence>
<dbReference type="EMBL" id="LBYQ01000006">
    <property type="protein sequence ID" value="KKR55313.1"/>
    <property type="molecule type" value="Genomic_DNA"/>
</dbReference>
<gene>
    <name evidence="2" type="ORF">UT92_C0006G0001</name>
</gene>
<organism evidence="2 3">
    <name type="scientific">Candidatus Curtissbacteria bacterium GW2011_GWA1_40_24</name>
    <dbReference type="NCBI Taxonomy" id="1618406"/>
    <lineage>
        <taxon>Bacteria</taxon>
        <taxon>Candidatus Curtissiibacteriota</taxon>
    </lineage>
</organism>
<keyword evidence="1" id="KW-1133">Transmembrane helix</keyword>
<comment type="caution">
    <text evidence="2">The sequence shown here is derived from an EMBL/GenBank/DDBJ whole genome shotgun (WGS) entry which is preliminary data.</text>
</comment>
<name>A0A0G0RS40_9BACT</name>
<reference evidence="2 3" key="1">
    <citation type="journal article" date="2015" name="Nature">
        <title>rRNA introns, odd ribosomes, and small enigmatic genomes across a large radiation of phyla.</title>
        <authorList>
            <person name="Brown C.T."/>
            <person name="Hug L.A."/>
            <person name="Thomas B.C."/>
            <person name="Sharon I."/>
            <person name="Castelle C.J."/>
            <person name="Singh A."/>
            <person name="Wilkins M.J."/>
            <person name="Williams K.H."/>
            <person name="Banfield J.F."/>
        </authorList>
    </citation>
    <scope>NUCLEOTIDE SEQUENCE [LARGE SCALE GENOMIC DNA]</scope>
</reference>